<protein>
    <submittedName>
        <fullName evidence="1">Uncharacterized protein</fullName>
    </submittedName>
</protein>
<reference evidence="1" key="1">
    <citation type="journal article" date="2013" name="Environ. Microbiol.">
        <title>Microbiota from the distal guts of lean and obese adolescents exhibit partial functional redundancy besides clear differences in community structure.</title>
        <authorList>
            <person name="Ferrer M."/>
            <person name="Ruiz A."/>
            <person name="Lanza F."/>
            <person name="Haange S.B."/>
            <person name="Oberbach A."/>
            <person name="Till H."/>
            <person name="Bargiela R."/>
            <person name="Campoy C."/>
            <person name="Segura M.T."/>
            <person name="Richter M."/>
            <person name="von Bergen M."/>
            <person name="Seifert J."/>
            <person name="Suarez A."/>
        </authorList>
    </citation>
    <scope>NUCLEOTIDE SEQUENCE</scope>
</reference>
<feature type="non-terminal residue" evidence="1">
    <location>
        <position position="26"/>
    </location>
</feature>
<dbReference type="EMBL" id="AJWZ01006849">
    <property type="protein sequence ID" value="EKC58598.1"/>
    <property type="molecule type" value="Genomic_DNA"/>
</dbReference>
<sequence>MADAKSMLESIARSFGYIYGREKHVR</sequence>
<accession>K1SM55</accession>
<evidence type="ECO:0000313" key="1">
    <source>
        <dbReference type="EMBL" id="EKC58598.1"/>
    </source>
</evidence>
<name>K1SM55_9ZZZZ</name>
<organism evidence="1">
    <name type="scientific">human gut metagenome</name>
    <dbReference type="NCBI Taxonomy" id="408170"/>
    <lineage>
        <taxon>unclassified sequences</taxon>
        <taxon>metagenomes</taxon>
        <taxon>organismal metagenomes</taxon>
    </lineage>
</organism>
<dbReference type="AlphaFoldDB" id="K1SM55"/>
<comment type="caution">
    <text evidence="1">The sequence shown here is derived from an EMBL/GenBank/DDBJ whole genome shotgun (WGS) entry which is preliminary data.</text>
</comment>
<gene>
    <name evidence="1" type="ORF">OBE_09924</name>
</gene>
<proteinExistence type="predicted"/>